<evidence type="ECO:0000256" key="1">
    <source>
        <dbReference type="ARBA" id="ARBA00010646"/>
    </source>
</evidence>
<proteinExistence type="inferred from homology"/>
<keyword evidence="2" id="KW-0677">Repeat</keyword>
<dbReference type="CDD" id="cd06414">
    <property type="entry name" value="GH25_LytC-like"/>
    <property type="match status" value="1"/>
</dbReference>
<evidence type="ECO:0000256" key="2">
    <source>
        <dbReference type="ARBA" id="ARBA00022737"/>
    </source>
</evidence>
<evidence type="ECO:0000313" key="7">
    <source>
        <dbReference type="Proteomes" id="UP000095431"/>
    </source>
</evidence>
<dbReference type="eggNOG" id="COG3757">
    <property type="taxonomic scope" value="Bacteria"/>
</dbReference>
<dbReference type="InterPro" id="IPR018337">
    <property type="entry name" value="Cell_wall/Cho-bd_repeat"/>
</dbReference>
<dbReference type="GO" id="GO:0009253">
    <property type="term" value="P:peptidoglycan catabolic process"/>
    <property type="evidence" value="ECO:0007669"/>
    <property type="project" value="InterPro"/>
</dbReference>
<keyword evidence="4 6" id="KW-0326">Glycosidase</keyword>
<evidence type="ECO:0000313" key="6">
    <source>
        <dbReference type="EMBL" id="CUN61107.1"/>
    </source>
</evidence>
<dbReference type="EMBL" id="CYZN01000003">
    <property type="protein sequence ID" value="CUN61107.1"/>
    <property type="molecule type" value="Genomic_DNA"/>
</dbReference>
<dbReference type="SUPFAM" id="SSF69360">
    <property type="entry name" value="Cell wall binding repeat"/>
    <property type="match status" value="1"/>
</dbReference>
<comment type="similarity">
    <text evidence="1">Belongs to the glycosyl hydrolase 25 family.</text>
</comment>
<dbReference type="GO" id="GO:0003796">
    <property type="term" value="F:lysozyme activity"/>
    <property type="evidence" value="ECO:0007669"/>
    <property type="project" value="UniProtKB-EC"/>
</dbReference>
<dbReference type="eggNOG" id="COG5263">
    <property type="taxonomic scope" value="Bacteria"/>
</dbReference>
<organism evidence="6 7">
    <name type="scientific">Blautia wexlerae</name>
    <dbReference type="NCBI Taxonomy" id="418240"/>
    <lineage>
        <taxon>Bacteria</taxon>
        <taxon>Bacillati</taxon>
        <taxon>Bacillota</taxon>
        <taxon>Clostridia</taxon>
        <taxon>Lachnospirales</taxon>
        <taxon>Lachnospiraceae</taxon>
        <taxon>Blautia</taxon>
    </lineage>
</organism>
<dbReference type="PANTHER" id="PTHR34135">
    <property type="entry name" value="LYSOZYME"/>
    <property type="match status" value="1"/>
</dbReference>
<sequence>MKRDFLKIRKRLIVGCLAAAIAVAQPVSSVFANPHYDRRDTVAEEEFIYSARTSGTESSRKKVNSKAWKKINGVCYNGSGEIIPGAITRGMDVSEWQGNIDWKQVKRSDIDFAFVRISYGLTHEDYTYDENMTNAELAGVPTGTYVYSTALSTTTALKEAQLAISKMQGYKVSYPVVYDLEYAKASKLSAKTVSEMALTFCNEVRRAGYYPMVYCNTNWYDNYIDWSLLSGVDVWIARYGDTIQAPDKERYNYTIWQSTDGNRESGLNSTSGLVAGIPAGNDVDMDFGYVDYTKKITPRWKSLHSYVPAMKPDTGSNDGSQEQTGLHQENGKYYYVNENGERVSDQWVTVNGKTYYISSDGYALMGMKKVDGKCYWFHTKSGYMFKNRRVTRSTGDIYYFGSDGVRCENGMYKVREKSGEHTYYFRKNGKAYKGWLTLNGKKYYFYKGSSALSGTRAENITLTSSNRIVSVFDGNGVCTRQYKKR</sequence>
<dbReference type="InterPro" id="IPR018077">
    <property type="entry name" value="Glyco_hydro_fam25_subgr"/>
</dbReference>
<dbReference type="GO" id="GO:0016052">
    <property type="term" value="P:carbohydrate catabolic process"/>
    <property type="evidence" value="ECO:0007669"/>
    <property type="project" value="TreeGrafter"/>
</dbReference>
<name>A0A173YD02_9FIRM</name>
<evidence type="ECO:0000256" key="3">
    <source>
        <dbReference type="ARBA" id="ARBA00022801"/>
    </source>
</evidence>
<feature type="chain" id="PRO_5008016101" evidence="5">
    <location>
        <begin position="33"/>
        <end position="485"/>
    </location>
</feature>
<dbReference type="Gene3D" id="2.10.270.10">
    <property type="entry name" value="Cholin Binding"/>
    <property type="match status" value="2"/>
</dbReference>
<feature type="signal peptide" evidence="5">
    <location>
        <begin position="1"/>
        <end position="32"/>
    </location>
</feature>
<dbReference type="RefSeq" id="WP_008706131.1">
    <property type="nucleotide sequence ID" value="NZ_BTHH01000002.1"/>
</dbReference>
<dbReference type="SMART" id="SM00641">
    <property type="entry name" value="Glyco_25"/>
    <property type="match status" value="1"/>
</dbReference>
<accession>A0A173YD02</accession>
<dbReference type="EC" id="3.2.1.17" evidence="6"/>
<dbReference type="Gene3D" id="3.20.20.80">
    <property type="entry name" value="Glycosidases"/>
    <property type="match status" value="1"/>
</dbReference>
<protein>
    <submittedName>
        <fullName evidence="6">Lysozyme M1</fullName>
        <ecNumber evidence="6">3.2.1.17</ecNumber>
    </submittedName>
</protein>
<dbReference type="Pfam" id="PF19127">
    <property type="entry name" value="Choline_bind_3"/>
    <property type="match status" value="1"/>
</dbReference>
<dbReference type="InterPro" id="IPR017853">
    <property type="entry name" value="GH"/>
</dbReference>
<evidence type="ECO:0000256" key="4">
    <source>
        <dbReference type="ARBA" id="ARBA00023295"/>
    </source>
</evidence>
<dbReference type="InterPro" id="IPR002053">
    <property type="entry name" value="Glyco_hydro_25"/>
</dbReference>
<dbReference type="Proteomes" id="UP000095431">
    <property type="component" value="Unassembled WGS sequence"/>
</dbReference>
<dbReference type="SUPFAM" id="SSF51445">
    <property type="entry name" value="(Trans)glycosidases"/>
    <property type="match status" value="1"/>
</dbReference>
<dbReference type="GO" id="GO:0016998">
    <property type="term" value="P:cell wall macromolecule catabolic process"/>
    <property type="evidence" value="ECO:0007669"/>
    <property type="project" value="InterPro"/>
</dbReference>
<dbReference type="GeneID" id="75077436"/>
<dbReference type="Pfam" id="PF01473">
    <property type="entry name" value="Choline_bind_1"/>
    <property type="match status" value="2"/>
</dbReference>
<reference evidence="6 7" key="1">
    <citation type="submission" date="2015-09" db="EMBL/GenBank/DDBJ databases">
        <authorList>
            <consortium name="Pathogen Informatics"/>
        </authorList>
    </citation>
    <scope>NUCLEOTIDE SEQUENCE [LARGE SCALE GENOMIC DNA]</scope>
    <source>
        <strain evidence="6 7">2789STDY5834863</strain>
    </source>
</reference>
<dbReference type="Pfam" id="PF01183">
    <property type="entry name" value="Glyco_hydro_25"/>
    <property type="match status" value="1"/>
</dbReference>
<keyword evidence="5" id="KW-0732">Signal</keyword>
<dbReference type="PROSITE" id="PS51904">
    <property type="entry name" value="GLYCOSYL_HYDROL_F25_2"/>
    <property type="match status" value="1"/>
</dbReference>
<evidence type="ECO:0000256" key="5">
    <source>
        <dbReference type="SAM" id="SignalP"/>
    </source>
</evidence>
<dbReference type="PANTHER" id="PTHR34135:SF2">
    <property type="entry name" value="LYSOZYME"/>
    <property type="match status" value="1"/>
</dbReference>
<dbReference type="AlphaFoldDB" id="A0A173YD02"/>
<gene>
    <name evidence="6" type="primary">acm_1</name>
    <name evidence="6" type="ORF">ERS852478_00614</name>
</gene>
<keyword evidence="3 6" id="KW-0378">Hydrolase</keyword>